<dbReference type="AlphaFoldDB" id="A0AAE0KJI3"/>
<sequence>MPQNIYDTPGFFTNYSKLLRSREGLKGAPEWPRLQSFLPDLGGARVLDLGCGFGWYSRWMHDYGAVEVRAVDLSENMLGQARLMTDAGQYRGVTFERADLDGSDAQLQQLLPAADNGTLDVVFSALALHYLENLPRLVAHVHRVLRPGGVFVFSVEHPIFTAPSAPGVVEIPAPPQSGTHTAAPQTRRVWPLDSYQSEGLRVTNWLADGVRKQHRTVATYVNMLIDAGFELTGFNEWYPTGAELEAHPEWANEHKNETIKPTFLLVRATKKEPAVDKL</sequence>
<reference evidence="5" key="1">
    <citation type="journal article" date="2023" name="Mol. Phylogenet. Evol.">
        <title>Genome-scale phylogeny and comparative genomics of the fungal order Sordariales.</title>
        <authorList>
            <person name="Hensen N."/>
            <person name="Bonometti L."/>
            <person name="Westerberg I."/>
            <person name="Brannstrom I.O."/>
            <person name="Guillou S."/>
            <person name="Cros-Aarteil S."/>
            <person name="Calhoun S."/>
            <person name="Haridas S."/>
            <person name="Kuo A."/>
            <person name="Mondo S."/>
            <person name="Pangilinan J."/>
            <person name="Riley R."/>
            <person name="LaButti K."/>
            <person name="Andreopoulos B."/>
            <person name="Lipzen A."/>
            <person name="Chen C."/>
            <person name="Yan M."/>
            <person name="Daum C."/>
            <person name="Ng V."/>
            <person name="Clum A."/>
            <person name="Steindorff A."/>
            <person name="Ohm R.A."/>
            <person name="Martin F."/>
            <person name="Silar P."/>
            <person name="Natvig D.O."/>
            <person name="Lalanne C."/>
            <person name="Gautier V."/>
            <person name="Ament-Velasquez S.L."/>
            <person name="Kruys A."/>
            <person name="Hutchinson M.I."/>
            <person name="Powell A.J."/>
            <person name="Barry K."/>
            <person name="Miller A.N."/>
            <person name="Grigoriev I.V."/>
            <person name="Debuchy R."/>
            <person name="Gladieux P."/>
            <person name="Hiltunen Thoren M."/>
            <person name="Johannesson H."/>
        </authorList>
    </citation>
    <scope>NUCLEOTIDE SEQUENCE</scope>
    <source>
        <strain evidence="5">CBS 958.72</strain>
    </source>
</reference>
<dbReference type="InterPro" id="IPR013216">
    <property type="entry name" value="Methyltransf_11"/>
</dbReference>
<evidence type="ECO:0000313" key="5">
    <source>
        <dbReference type="EMBL" id="KAK3377395.1"/>
    </source>
</evidence>
<dbReference type="GO" id="GO:0008757">
    <property type="term" value="F:S-adenosylmethionine-dependent methyltransferase activity"/>
    <property type="evidence" value="ECO:0007669"/>
    <property type="project" value="InterPro"/>
</dbReference>
<dbReference type="EMBL" id="JAULSN010000003">
    <property type="protein sequence ID" value="KAK3377395.1"/>
    <property type="molecule type" value="Genomic_DNA"/>
</dbReference>
<protein>
    <submittedName>
        <fullName evidence="5">S-adenosyl-L-methionine-dependent methyltransferase</fullName>
    </submittedName>
</protein>
<dbReference type="Proteomes" id="UP001287356">
    <property type="component" value="Unassembled WGS sequence"/>
</dbReference>
<dbReference type="GO" id="GO:0032259">
    <property type="term" value="P:methylation"/>
    <property type="evidence" value="ECO:0007669"/>
    <property type="project" value="UniProtKB-KW"/>
</dbReference>
<evidence type="ECO:0000256" key="2">
    <source>
        <dbReference type="ARBA" id="ARBA00022679"/>
    </source>
</evidence>
<dbReference type="PANTHER" id="PTHR43464:SF19">
    <property type="entry name" value="UBIQUINONE BIOSYNTHESIS O-METHYLTRANSFERASE, MITOCHONDRIAL"/>
    <property type="match status" value="1"/>
</dbReference>
<dbReference type="PANTHER" id="PTHR43464">
    <property type="entry name" value="METHYLTRANSFERASE"/>
    <property type="match status" value="1"/>
</dbReference>
<keyword evidence="6" id="KW-1185">Reference proteome</keyword>
<comment type="caution">
    <text evidence="5">The sequence shown here is derived from an EMBL/GenBank/DDBJ whole genome shotgun (WGS) entry which is preliminary data.</text>
</comment>
<keyword evidence="3" id="KW-0949">S-adenosyl-L-methionine</keyword>
<organism evidence="5 6">
    <name type="scientific">Lasiosphaeria ovina</name>
    <dbReference type="NCBI Taxonomy" id="92902"/>
    <lineage>
        <taxon>Eukaryota</taxon>
        <taxon>Fungi</taxon>
        <taxon>Dikarya</taxon>
        <taxon>Ascomycota</taxon>
        <taxon>Pezizomycotina</taxon>
        <taxon>Sordariomycetes</taxon>
        <taxon>Sordariomycetidae</taxon>
        <taxon>Sordariales</taxon>
        <taxon>Lasiosphaeriaceae</taxon>
        <taxon>Lasiosphaeria</taxon>
    </lineage>
</organism>
<gene>
    <name evidence="5" type="ORF">B0T24DRAFT_239550</name>
</gene>
<dbReference type="SUPFAM" id="SSF53335">
    <property type="entry name" value="S-adenosyl-L-methionine-dependent methyltransferases"/>
    <property type="match status" value="1"/>
</dbReference>
<keyword evidence="2" id="KW-0808">Transferase</keyword>
<keyword evidence="1 5" id="KW-0489">Methyltransferase</keyword>
<evidence type="ECO:0000256" key="3">
    <source>
        <dbReference type="ARBA" id="ARBA00022691"/>
    </source>
</evidence>
<evidence type="ECO:0000313" key="6">
    <source>
        <dbReference type="Proteomes" id="UP001287356"/>
    </source>
</evidence>
<name>A0AAE0KJI3_9PEZI</name>
<dbReference type="Pfam" id="PF08241">
    <property type="entry name" value="Methyltransf_11"/>
    <property type="match status" value="1"/>
</dbReference>
<proteinExistence type="predicted"/>
<dbReference type="InterPro" id="IPR029063">
    <property type="entry name" value="SAM-dependent_MTases_sf"/>
</dbReference>
<dbReference type="CDD" id="cd02440">
    <property type="entry name" value="AdoMet_MTases"/>
    <property type="match status" value="1"/>
</dbReference>
<dbReference type="Gene3D" id="3.40.50.150">
    <property type="entry name" value="Vaccinia Virus protein VP39"/>
    <property type="match status" value="1"/>
</dbReference>
<feature type="domain" description="Methyltransferase type 11" evidence="4">
    <location>
        <begin position="47"/>
        <end position="153"/>
    </location>
</feature>
<reference evidence="5" key="2">
    <citation type="submission" date="2023-06" db="EMBL/GenBank/DDBJ databases">
        <authorList>
            <consortium name="Lawrence Berkeley National Laboratory"/>
            <person name="Haridas S."/>
            <person name="Hensen N."/>
            <person name="Bonometti L."/>
            <person name="Westerberg I."/>
            <person name="Brannstrom I.O."/>
            <person name="Guillou S."/>
            <person name="Cros-Aarteil S."/>
            <person name="Calhoun S."/>
            <person name="Kuo A."/>
            <person name="Mondo S."/>
            <person name="Pangilinan J."/>
            <person name="Riley R."/>
            <person name="Labutti K."/>
            <person name="Andreopoulos B."/>
            <person name="Lipzen A."/>
            <person name="Chen C."/>
            <person name="Yanf M."/>
            <person name="Daum C."/>
            <person name="Ng V."/>
            <person name="Clum A."/>
            <person name="Steindorff A."/>
            <person name="Ohm R."/>
            <person name="Martin F."/>
            <person name="Silar P."/>
            <person name="Natvig D."/>
            <person name="Lalanne C."/>
            <person name="Gautier V."/>
            <person name="Ament-Velasquez S.L."/>
            <person name="Kruys A."/>
            <person name="Hutchinson M.I."/>
            <person name="Powell A.J."/>
            <person name="Barry K."/>
            <person name="Miller A.N."/>
            <person name="Grigoriev I.V."/>
            <person name="Debuchy R."/>
            <person name="Gladieux P."/>
            <person name="Thoren M.H."/>
            <person name="Johannesson H."/>
        </authorList>
    </citation>
    <scope>NUCLEOTIDE SEQUENCE</scope>
    <source>
        <strain evidence="5">CBS 958.72</strain>
    </source>
</reference>
<evidence type="ECO:0000259" key="4">
    <source>
        <dbReference type="Pfam" id="PF08241"/>
    </source>
</evidence>
<accession>A0AAE0KJI3</accession>
<evidence type="ECO:0000256" key="1">
    <source>
        <dbReference type="ARBA" id="ARBA00022603"/>
    </source>
</evidence>